<dbReference type="AlphaFoldDB" id="A0A1M5NF56"/>
<evidence type="ECO:0000313" key="4">
    <source>
        <dbReference type="EMBL" id="SHG88158.1"/>
    </source>
</evidence>
<dbReference type="GO" id="GO:0047429">
    <property type="term" value="F:nucleoside triphosphate diphosphatase activity"/>
    <property type="evidence" value="ECO:0007669"/>
    <property type="project" value="UniProtKB-EC"/>
</dbReference>
<protein>
    <recommendedName>
        <fullName evidence="3">Nucleoside triphosphate pyrophosphatase</fullName>
        <ecNumber evidence="3">3.6.1.9</ecNumber>
    </recommendedName>
    <alternativeName>
        <fullName evidence="3">Nucleotide pyrophosphatase</fullName>
        <shortName evidence="3">Nucleotide PPase</shortName>
    </alternativeName>
</protein>
<evidence type="ECO:0000256" key="2">
    <source>
        <dbReference type="ARBA" id="ARBA00022801"/>
    </source>
</evidence>
<dbReference type="InterPro" id="IPR003697">
    <property type="entry name" value="Maf-like"/>
</dbReference>
<dbReference type="STRING" id="1123350.SAMN02744040_00001"/>
<dbReference type="SUPFAM" id="SSF52972">
    <property type="entry name" value="ITPase-like"/>
    <property type="match status" value="1"/>
</dbReference>
<dbReference type="GO" id="GO:0005737">
    <property type="term" value="C:cytoplasm"/>
    <property type="evidence" value="ECO:0007669"/>
    <property type="project" value="UniProtKB-SubCell"/>
</dbReference>
<comment type="function">
    <text evidence="3">Nucleoside triphosphate pyrophosphatase. May have a dual role in cell division arrest and in preventing the incorporation of modified nucleotides into cellular nucleic acids.</text>
</comment>
<keyword evidence="2 3" id="KW-0378">Hydrolase</keyword>
<dbReference type="Gene3D" id="3.90.950.10">
    <property type="match status" value="1"/>
</dbReference>
<dbReference type="PANTHER" id="PTHR43213">
    <property type="entry name" value="BIFUNCTIONAL DTTP/UTP PYROPHOSPHATASE/METHYLTRANSFERASE PROTEIN-RELATED"/>
    <property type="match status" value="1"/>
</dbReference>
<dbReference type="EMBL" id="FQXH01000005">
    <property type="protein sequence ID" value="SHG88158.1"/>
    <property type="molecule type" value="Genomic_DNA"/>
</dbReference>
<comment type="similarity">
    <text evidence="3">Belongs to the Maf family.</text>
</comment>
<evidence type="ECO:0000256" key="1">
    <source>
        <dbReference type="ARBA" id="ARBA00001968"/>
    </source>
</evidence>
<name>A0A1M5NF56_9FIRM</name>
<evidence type="ECO:0000256" key="3">
    <source>
        <dbReference type="HAMAP-Rule" id="MF_00528"/>
    </source>
</evidence>
<dbReference type="Pfam" id="PF02545">
    <property type="entry name" value="Maf"/>
    <property type="match status" value="1"/>
</dbReference>
<dbReference type="HAMAP" id="MF_00528">
    <property type="entry name" value="Maf"/>
    <property type="match status" value="1"/>
</dbReference>
<reference evidence="5" key="1">
    <citation type="submission" date="2016-11" db="EMBL/GenBank/DDBJ databases">
        <authorList>
            <person name="Varghese N."/>
            <person name="Submissions S."/>
        </authorList>
    </citation>
    <scope>NUCLEOTIDE SEQUENCE [LARGE SCALE GENOMIC DNA]</scope>
    <source>
        <strain evidence="5">DSM 15285</strain>
    </source>
</reference>
<comment type="catalytic activity">
    <reaction evidence="3">
        <text>a ribonucleoside 5'-triphosphate + H2O = a ribonucleoside 5'-phosphate + diphosphate + H(+)</text>
        <dbReference type="Rhea" id="RHEA:23996"/>
        <dbReference type="ChEBI" id="CHEBI:15377"/>
        <dbReference type="ChEBI" id="CHEBI:15378"/>
        <dbReference type="ChEBI" id="CHEBI:33019"/>
        <dbReference type="ChEBI" id="CHEBI:58043"/>
        <dbReference type="ChEBI" id="CHEBI:61557"/>
        <dbReference type="EC" id="3.6.1.9"/>
    </reaction>
</comment>
<evidence type="ECO:0000313" key="5">
    <source>
        <dbReference type="Proteomes" id="UP000242520"/>
    </source>
</evidence>
<sequence>MLSNLNLKFKAIKSEIKESIDIDSNPKIVVMNLAFQKALDVANKVEENDIVIGADTVVVLDNQIFGKPVDEDNAFDMLKKLSGKYHEVITGISVIRLSDNTKIIDYEITKVKMKNIDDDKIKRYISTKEPMDKAGSYGIQGYGSLLVEKIEGDYFNVVGLPIAKLEEILYRHFGINII</sequence>
<dbReference type="PIRSF" id="PIRSF006305">
    <property type="entry name" value="Maf"/>
    <property type="match status" value="1"/>
</dbReference>
<dbReference type="NCBIfam" id="TIGR00172">
    <property type="entry name" value="maf"/>
    <property type="match status" value="1"/>
</dbReference>
<comment type="subcellular location">
    <subcellularLocation>
        <location evidence="3">Cytoplasm</location>
    </subcellularLocation>
</comment>
<keyword evidence="3" id="KW-0963">Cytoplasm</keyword>
<gene>
    <name evidence="4" type="ORF">SAMN02744040_00001</name>
</gene>
<keyword evidence="3" id="KW-0546">Nucleotide metabolism</keyword>
<dbReference type="Proteomes" id="UP000242520">
    <property type="component" value="Unassembled WGS sequence"/>
</dbReference>
<accession>A0A1M5NF56</accession>
<dbReference type="GO" id="GO:0009117">
    <property type="term" value="P:nucleotide metabolic process"/>
    <property type="evidence" value="ECO:0007669"/>
    <property type="project" value="UniProtKB-KW"/>
</dbReference>
<comment type="catalytic activity">
    <reaction evidence="3">
        <text>a 2'-deoxyribonucleoside 5'-triphosphate + H2O = a 2'-deoxyribonucleoside 5'-phosphate + diphosphate + H(+)</text>
        <dbReference type="Rhea" id="RHEA:44644"/>
        <dbReference type="ChEBI" id="CHEBI:15377"/>
        <dbReference type="ChEBI" id="CHEBI:15378"/>
        <dbReference type="ChEBI" id="CHEBI:33019"/>
        <dbReference type="ChEBI" id="CHEBI:61560"/>
        <dbReference type="ChEBI" id="CHEBI:65317"/>
        <dbReference type="EC" id="3.6.1.9"/>
    </reaction>
</comment>
<dbReference type="EC" id="3.6.1.9" evidence="3"/>
<organism evidence="4 5">
    <name type="scientific">Tepidibacter thalassicus DSM 15285</name>
    <dbReference type="NCBI Taxonomy" id="1123350"/>
    <lineage>
        <taxon>Bacteria</taxon>
        <taxon>Bacillati</taxon>
        <taxon>Bacillota</taxon>
        <taxon>Clostridia</taxon>
        <taxon>Peptostreptococcales</taxon>
        <taxon>Peptostreptococcaceae</taxon>
        <taxon>Tepidibacter</taxon>
    </lineage>
</organism>
<dbReference type="PANTHER" id="PTHR43213:SF5">
    <property type="entry name" value="BIFUNCTIONAL DTTP_UTP PYROPHOSPHATASE_METHYLTRANSFERASE PROTEIN-RELATED"/>
    <property type="match status" value="1"/>
</dbReference>
<comment type="caution">
    <text evidence="3">Lacks conserved residue(s) required for the propagation of feature annotation.</text>
</comment>
<feature type="active site" description="Proton acceptor" evidence="3">
    <location>
        <position position="55"/>
    </location>
</feature>
<proteinExistence type="inferred from homology"/>
<comment type="cofactor">
    <cofactor evidence="1 3">
        <name>a divalent metal cation</name>
        <dbReference type="ChEBI" id="CHEBI:60240"/>
    </cofactor>
</comment>
<keyword evidence="5" id="KW-1185">Reference proteome</keyword>
<dbReference type="InterPro" id="IPR029001">
    <property type="entry name" value="ITPase-like_fam"/>
</dbReference>
<dbReference type="CDD" id="cd00555">
    <property type="entry name" value="Maf"/>
    <property type="match status" value="1"/>
</dbReference>